<dbReference type="AlphaFoldDB" id="A0A8J1T7H2"/>
<dbReference type="InterPro" id="IPR001128">
    <property type="entry name" value="Cyt_P450"/>
</dbReference>
<dbReference type="PRINTS" id="PR00385">
    <property type="entry name" value="P450"/>
</dbReference>
<comment type="caution">
    <text evidence="9">The sequence shown here is derived from an EMBL/GenBank/DDBJ whole genome shotgun (WGS) entry which is preliminary data.</text>
</comment>
<keyword evidence="3 7" id="KW-0479">Metal-binding</keyword>
<reference evidence="9" key="1">
    <citation type="submission" date="2022-03" db="EMBL/GenBank/DDBJ databases">
        <authorList>
            <person name="Martin C."/>
        </authorList>
    </citation>
    <scope>NUCLEOTIDE SEQUENCE</scope>
</reference>
<feature type="binding site" description="axial binding residue" evidence="7">
    <location>
        <position position="422"/>
    </location>
    <ligand>
        <name>heme</name>
        <dbReference type="ChEBI" id="CHEBI:30413"/>
    </ligand>
    <ligandPart>
        <name>Fe</name>
        <dbReference type="ChEBI" id="CHEBI:18248"/>
    </ligandPart>
</feature>
<evidence type="ECO:0000313" key="9">
    <source>
        <dbReference type="EMBL" id="CAH1783618.1"/>
    </source>
</evidence>
<evidence type="ECO:0008006" key="11">
    <source>
        <dbReference type="Google" id="ProtNLM"/>
    </source>
</evidence>
<dbReference type="OrthoDB" id="1372046at2759"/>
<dbReference type="PROSITE" id="PS00086">
    <property type="entry name" value="CYTOCHROME_P450"/>
    <property type="match status" value="1"/>
</dbReference>
<dbReference type="PANTHER" id="PTHR24286:SF384">
    <property type="entry name" value="P450, PUTATIVE (EUROFUNG)-RELATED"/>
    <property type="match status" value="1"/>
</dbReference>
<keyword evidence="2 7" id="KW-0349">Heme</keyword>
<name>A0A8J1T7H2_OWEFU</name>
<dbReference type="EMBL" id="CAIIXF020000005">
    <property type="protein sequence ID" value="CAH1783618.1"/>
    <property type="molecule type" value="Genomic_DNA"/>
</dbReference>
<dbReference type="GO" id="GO:0016705">
    <property type="term" value="F:oxidoreductase activity, acting on paired donors, with incorporation or reduction of molecular oxygen"/>
    <property type="evidence" value="ECO:0007669"/>
    <property type="project" value="InterPro"/>
</dbReference>
<dbReference type="SUPFAM" id="SSF48264">
    <property type="entry name" value="Cytochrome P450"/>
    <property type="match status" value="1"/>
</dbReference>
<keyword evidence="4 8" id="KW-0560">Oxidoreductase</keyword>
<keyword evidence="5 7" id="KW-0408">Iron</keyword>
<gene>
    <name evidence="9" type="ORF">OFUS_LOCUS9941</name>
</gene>
<evidence type="ECO:0000256" key="1">
    <source>
        <dbReference type="ARBA" id="ARBA00010617"/>
    </source>
</evidence>
<protein>
    <recommendedName>
        <fullName evidence="11">Cytochrome P450</fullName>
    </recommendedName>
</protein>
<evidence type="ECO:0000256" key="5">
    <source>
        <dbReference type="ARBA" id="ARBA00023004"/>
    </source>
</evidence>
<dbReference type="GO" id="GO:0016125">
    <property type="term" value="P:sterol metabolic process"/>
    <property type="evidence" value="ECO:0007669"/>
    <property type="project" value="TreeGrafter"/>
</dbReference>
<dbReference type="GO" id="GO:0005506">
    <property type="term" value="F:iron ion binding"/>
    <property type="evidence" value="ECO:0007669"/>
    <property type="project" value="InterPro"/>
</dbReference>
<dbReference type="InterPro" id="IPR036396">
    <property type="entry name" value="Cyt_P450_sf"/>
</dbReference>
<evidence type="ECO:0000256" key="6">
    <source>
        <dbReference type="ARBA" id="ARBA00023033"/>
    </source>
</evidence>
<sequence length="497" mass="56453">MGLVVTFISWCWPAILLMVIMKLWTIYNDSKMDQTSPLPLPRGSYGLPIIGETIAFVTQFLFDETRLQKYGNVFKTHVLGEPTIICMGPENVRKVLSGEHRVVTSSWPSAIKRLFGEGALSQSFGGIHRKRQKLVRKAFTHDALKSYVTPIRDLVRKHVTYWCDGENEVQAKSKLKSMLLEIACKVVLGLEYEKSDYSKIVETYETFSNGFFAPPINIPGSVFYKAMQARKTLHKYAQESMDRKTNDDRIDALQYIQSSIGENGEALSEEEIRESVIELMFSGHETTASACTSVVMLLARHPDVIGKIRDELDRYGMFEEDGYDVDLDDINRLQYVGQVMKEVLRLAPPTGGGFRKVLETFELEGCQIPKGWTIIYNISNTHRLSNHFDNISDFDPDRWHPDSMTKNQSFHYLPFGGGARSCVGKEFAKLLIKILIVEMARSCSWTVKQLYPRMSRLPVLNPVDGLPTSFKRYGKEKQGVCCQDGIALLKEENLRGI</sequence>
<comment type="similarity">
    <text evidence="1 8">Belongs to the cytochrome P450 family.</text>
</comment>
<dbReference type="Proteomes" id="UP000749559">
    <property type="component" value="Unassembled WGS sequence"/>
</dbReference>
<keyword evidence="6 8" id="KW-0503">Monooxygenase</keyword>
<dbReference type="InterPro" id="IPR002401">
    <property type="entry name" value="Cyt_P450_E_grp-I"/>
</dbReference>
<dbReference type="InterPro" id="IPR017972">
    <property type="entry name" value="Cyt_P450_CS"/>
</dbReference>
<evidence type="ECO:0000256" key="7">
    <source>
        <dbReference type="PIRSR" id="PIRSR602401-1"/>
    </source>
</evidence>
<evidence type="ECO:0000256" key="4">
    <source>
        <dbReference type="ARBA" id="ARBA00023002"/>
    </source>
</evidence>
<evidence type="ECO:0000256" key="3">
    <source>
        <dbReference type="ARBA" id="ARBA00022723"/>
    </source>
</evidence>
<dbReference type="PRINTS" id="PR00463">
    <property type="entry name" value="EP450I"/>
</dbReference>
<dbReference type="Gene3D" id="1.10.630.10">
    <property type="entry name" value="Cytochrome P450"/>
    <property type="match status" value="1"/>
</dbReference>
<keyword evidence="10" id="KW-1185">Reference proteome</keyword>
<evidence type="ECO:0000313" key="10">
    <source>
        <dbReference type="Proteomes" id="UP000749559"/>
    </source>
</evidence>
<organism evidence="9 10">
    <name type="scientific">Owenia fusiformis</name>
    <name type="common">Polychaete worm</name>
    <dbReference type="NCBI Taxonomy" id="6347"/>
    <lineage>
        <taxon>Eukaryota</taxon>
        <taxon>Metazoa</taxon>
        <taxon>Spiralia</taxon>
        <taxon>Lophotrochozoa</taxon>
        <taxon>Annelida</taxon>
        <taxon>Polychaeta</taxon>
        <taxon>Sedentaria</taxon>
        <taxon>Canalipalpata</taxon>
        <taxon>Sabellida</taxon>
        <taxon>Oweniida</taxon>
        <taxon>Oweniidae</taxon>
        <taxon>Owenia</taxon>
    </lineage>
</organism>
<proteinExistence type="inferred from homology"/>
<dbReference type="Pfam" id="PF00067">
    <property type="entry name" value="p450"/>
    <property type="match status" value="1"/>
</dbReference>
<comment type="cofactor">
    <cofactor evidence="7">
        <name>heme</name>
        <dbReference type="ChEBI" id="CHEBI:30413"/>
    </cofactor>
</comment>
<evidence type="ECO:0000256" key="2">
    <source>
        <dbReference type="ARBA" id="ARBA00022617"/>
    </source>
</evidence>
<accession>A0A8J1T7H2</accession>
<dbReference type="GO" id="GO:0004497">
    <property type="term" value="F:monooxygenase activity"/>
    <property type="evidence" value="ECO:0007669"/>
    <property type="project" value="UniProtKB-KW"/>
</dbReference>
<dbReference type="PANTHER" id="PTHR24286">
    <property type="entry name" value="CYTOCHROME P450 26"/>
    <property type="match status" value="1"/>
</dbReference>
<evidence type="ECO:0000256" key="8">
    <source>
        <dbReference type="RuleBase" id="RU000461"/>
    </source>
</evidence>
<dbReference type="GO" id="GO:0020037">
    <property type="term" value="F:heme binding"/>
    <property type="evidence" value="ECO:0007669"/>
    <property type="project" value="InterPro"/>
</dbReference>